<feature type="domain" description="N-acetyltransferase" evidence="3">
    <location>
        <begin position="2"/>
        <end position="167"/>
    </location>
</feature>
<dbReference type="Gene3D" id="3.40.630.30">
    <property type="match status" value="1"/>
</dbReference>
<dbReference type="Pfam" id="PF00583">
    <property type="entry name" value="Acetyltransf_1"/>
    <property type="match status" value="1"/>
</dbReference>
<proteinExistence type="predicted"/>
<dbReference type="CDD" id="cd04301">
    <property type="entry name" value="NAT_SF"/>
    <property type="match status" value="1"/>
</dbReference>
<dbReference type="InterPro" id="IPR050680">
    <property type="entry name" value="YpeA/RimI_acetyltransf"/>
</dbReference>
<dbReference type="PANTHER" id="PTHR43420">
    <property type="entry name" value="ACETYLTRANSFERASE"/>
    <property type="match status" value="1"/>
</dbReference>
<reference evidence="5" key="1">
    <citation type="journal article" date="2019" name="Int. J. Syst. Evol. Microbiol.">
        <title>The Global Catalogue of Microorganisms (GCM) 10K type strain sequencing project: providing services to taxonomists for standard genome sequencing and annotation.</title>
        <authorList>
            <consortium name="The Broad Institute Genomics Platform"/>
            <consortium name="The Broad Institute Genome Sequencing Center for Infectious Disease"/>
            <person name="Wu L."/>
            <person name="Ma J."/>
        </authorList>
    </citation>
    <scope>NUCLEOTIDE SEQUENCE [LARGE SCALE GENOMIC DNA]</scope>
    <source>
        <strain evidence="5">CECT 8551</strain>
    </source>
</reference>
<evidence type="ECO:0000256" key="2">
    <source>
        <dbReference type="ARBA" id="ARBA00023315"/>
    </source>
</evidence>
<evidence type="ECO:0000259" key="3">
    <source>
        <dbReference type="PROSITE" id="PS51186"/>
    </source>
</evidence>
<evidence type="ECO:0000313" key="4">
    <source>
        <dbReference type="EMBL" id="MFC3976283.1"/>
    </source>
</evidence>
<protein>
    <submittedName>
        <fullName evidence="4">GNAT family N-acetyltransferase</fullName>
        <ecNumber evidence="4">2.3.1.-</ecNumber>
    </submittedName>
</protein>
<dbReference type="Proteomes" id="UP001595766">
    <property type="component" value="Unassembled WGS sequence"/>
</dbReference>
<keyword evidence="2 4" id="KW-0012">Acyltransferase</keyword>
<sequence>MIEINTAQEHELISIQEMADIIWPRTFDAILSKDQISYMMTMMYDLEKLKYQFHSEAHVFLIAKEGSDNLGFCVYQSDGQHHGKTKIHKIYLMPEAQGKGLGRMLINEVITHARINHSVLIYLNVNVNNTKAIAAYKAIGFKETKREVIDIGNGYVMDDIVMEMPII</sequence>
<dbReference type="SUPFAM" id="SSF55729">
    <property type="entry name" value="Acyl-CoA N-acyltransferases (Nat)"/>
    <property type="match status" value="1"/>
</dbReference>
<accession>A0ABV8EMB5</accession>
<evidence type="ECO:0000256" key="1">
    <source>
        <dbReference type="ARBA" id="ARBA00022679"/>
    </source>
</evidence>
<dbReference type="PROSITE" id="PS51186">
    <property type="entry name" value="GNAT"/>
    <property type="match status" value="1"/>
</dbReference>
<dbReference type="EC" id="2.3.1.-" evidence="4"/>
<name>A0ABV8EMB5_9BACT</name>
<evidence type="ECO:0000313" key="5">
    <source>
        <dbReference type="Proteomes" id="UP001595766"/>
    </source>
</evidence>
<dbReference type="GO" id="GO:0016746">
    <property type="term" value="F:acyltransferase activity"/>
    <property type="evidence" value="ECO:0007669"/>
    <property type="project" value="UniProtKB-KW"/>
</dbReference>
<dbReference type="InterPro" id="IPR000182">
    <property type="entry name" value="GNAT_dom"/>
</dbReference>
<organism evidence="4 5">
    <name type="scientific">Belliella kenyensis</name>
    <dbReference type="NCBI Taxonomy" id="1472724"/>
    <lineage>
        <taxon>Bacteria</taxon>
        <taxon>Pseudomonadati</taxon>
        <taxon>Bacteroidota</taxon>
        <taxon>Cytophagia</taxon>
        <taxon>Cytophagales</taxon>
        <taxon>Cyclobacteriaceae</taxon>
        <taxon>Belliella</taxon>
    </lineage>
</organism>
<dbReference type="RefSeq" id="WP_241290931.1">
    <property type="nucleotide sequence ID" value="NZ_JAKZGR010000001.1"/>
</dbReference>
<gene>
    <name evidence="4" type="ORF">ACFOUP_07830</name>
</gene>
<dbReference type="InterPro" id="IPR016181">
    <property type="entry name" value="Acyl_CoA_acyltransferase"/>
</dbReference>
<keyword evidence="1 4" id="KW-0808">Transferase</keyword>
<comment type="caution">
    <text evidence="4">The sequence shown here is derived from an EMBL/GenBank/DDBJ whole genome shotgun (WGS) entry which is preliminary data.</text>
</comment>
<dbReference type="PANTHER" id="PTHR43420:SF44">
    <property type="entry name" value="ACETYLTRANSFERASE YPEA"/>
    <property type="match status" value="1"/>
</dbReference>
<dbReference type="EMBL" id="JBHSAV010000023">
    <property type="protein sequence ID" value="MFC3976283.1"/>
    <property type="molecule type" value="Genomic_DNA"/>
</dbReference>
<keyword evidence="5" id="KW-1185">Reference proteome</keyword>